<organism evidence="2 3">
    <name type="scientific">Eiseniibacteriota bacterium</name>
    <dbReference type="NCBI Taxonomy" id="2212470"/>
    <lineage>
        <taxon>Bacteria</taxon>
        <taxon>Candidatus Eiseniibacteriota</taxon>
    </lineage>
</organism>
<keyword evidence="1" id="KW-0732">Signal</keyword>
<accession>A0A538T4T1</accession>
<feature type="signal peptide" evidence="1">
    <location>
        <begin position="1"/>
        <end position="33"/>
    </location>
</feature>
<feature type="chain" id="PRO_5021890337" evidence="1">
    <location>
        <begin position="34"/>
        <end position="226"/>
    </location>
</feature>
<proteinExistence type="predicted"/>
<protein>
    <submittedName>
        <fullName evidence="2">Uncharacterized protein</fullName>
    </submittedName>
</protein>
<dbReference type="EMBL" id="VBOS01000078">
    <property type="protein sequence ID" value="TMQ58474.1"/>
    <property type="molecule type" value="Genomic_DNA"/>
</dbReference>
<name>A0A538T4T1_UNCEI</name>
<reference evidence="2 3" key="1">
    <citation type="journal article" date="2019" name="Nat. Microbiol.">
        <title>Mediterranean grassland soil C-N compound turnover is dependent on rainfall and depth, and is mediated by genomically divergent microorganisms.</title>
        <authorList>
            <person name="Diamond S."/>
            <person name="Andeer P.F."/>
            <person name="Li Z."/>
            <person name="Crits-Christoph A."/>
            <person name="Burstein D."/>
            <person name="Anantharaman K."/>
            <person name="Lane K.R."/>
            <person name="Thomas B.C."/>
            <person name="Pan C."/>
            <person name="Northen T.R."/>
            <person name="Banfield J.F."/>
        </authorList>
    </citation>
    <scope>NUCLEOTIDE SEQUENCE [LARGE SCALE GENOMIC DNA]</scope>
    <source>
        <strain evidence="2">WS_2</strain>
    </source>
</reference>
<evidence type="ECO:0000256" key="1">
    <source>
        <dbReference type="SAM" id="SignalP"/>
    </source>
</evidence>
<evidence type="ECO:0000313" key="3">
    <source>
        <dbReference type="Proteomes" id="UP000317716"/>
    </source>
</evidence>
<dbReference type="AlphaFoldDB" id="A0A538T4T1"/>
<comment type="caution">
    <text evidence="2">The sequence shown here is derived from an EMBL/GenBank/DDBJ whole genome shotgun (WGS) entry which is preliminary data.</text>
</comment>
<sequence>MSPRFGRPASWRALASLAAVVLTLSVVPAPGGAQPCSIQTVGLDTSQATTSGGAFLGEAPGQTFLARDTLTRSLTVWRVASEDTNLFGMHLYITETDSTGMPLTDHIVLDGPTLYNPYGDGVHPIPFQWVFDPPVALPRRGLYAFFLRMTPCVLGYFDVLARESAEDLYPEGHFWWTPRSANAGCVLLRAPYSNPAADMIFRMEFCSTATVSVRRKTWGEIKVIYR</sequence>
<dbReference type="Proteomes" id="UP000317716">
    <property type="component" value="Unassembled WGS sequence"/>
</dbReference>
<evidence type="ECO:0000313" key="2">
    <source>
        <dbReference type="EMBL" id="TMQ58474.1"/>
    </source>
</evidence>
<gene>
    <name evidence="2" type="ORF">E6K72_02565</name>
</gene>